<sequence>MVPCSRGTHPRSAVTSAAATFRKESPAVFERQAAPLFETRSSFHFQTDSFHLSVPDSPNGIQIRLIPLSRKQIPSRSSLSPSANF</sequence>
<evidence type="ECO:0000313" key="3">
    <source>
        <dbReference type="Proteomes" id="UP001054837"/>
    </source>
</evidence>
<proteinExistence type="predicted"/>
<organism evidence="2 3">
    <name type="scientific">Caerostris darwini</name>
    <dbReference type="NCBI Taxonomy" id="1538125"/>
    <lineage>
        <taxon>Eukaryota</taxon>
        <taxon>Metazoa</taxon>
        <taxon>Ecdysozoa</taxon>
        <taxon>Arthropoda</taxon>
        <taxon>Chelicerata</taxon>
        <taxon>Arachnida</taxon>
        <taxon>Araneae</taxon>
        <taxon>Araneomorphae</taxon>
        <taxon>Entelegynae</taxon>
        <taxon>Araneoidea</taxon>
        <taxon>Araneidae</taxon>
        <taxon>Caerostris</taxon>
    </lineage>
</organism>
<reference evidence="2 3" key="1">
    <citation type="submission" date="2021-06" db="EMBL/GenBank/DDBJ databases">
        <title>Caerostris darwini draft genome.</title>
        <authorList>
            <person name="Kono N."/>
            <person name="Arakawa K."/>
        </authorList>
    </citation>
    <scope>NUCLEOTIDE SEQUENCE [LARGE SCALE GENOMIC DNA]</scope>
</reference>
<keyword evidence="3" id="KW-1185">Reference proteome</keyword>
<dbReference type="AlphaFoldDB" id="A0AAV4P508"/>
<gene>
    <name evidence="2" type="ORF">CDAR_222171</name>
</gene>
<dbReference type="Proteomes" id="UP001054837">
    <property type="component" value="Unassembled WGS sequence"/>
</dbReference>
<feature type="region of interest" description="Disordered" evidence="1">
    <location>
        <begin position="1"/>
        <end position="21"/>
    </location>
</feature>
<protein>
    <submittedName>
        <fullName evidence="2">Uncharacterized protein</fullName>
    </submittedName>
</protein>
<comment type="caution">
    <text evidence="2">The sequence shown here is derived from an EMBL/GenBank/DDBJ whole genome shotgun (WGS) entry which is preliminary data.</text>
</comment>
<evidence type="ECO:0000313" key="2">
    <source>
        <dbReference type="EMBL" id="GIX92098.1"/>
    </source>
</evidence>
<dbReference type="EMBL" id="BPLQ01002371">
    <property type="protein sequence ID" value="GIX92098.1"/>
    <property type="molecule type" value="Genomic_DNA"/>
</dbReference>
<evidence type="ECO:0000256" key="1">
    <source>
        <dbReference type="SAM" id="MobiDB-lite"/>
    </source>
</evidence>
<accession>A0AAV4P508</accession>
<name>A0AAV4P508_9ARAC</name>